<feature type="non-terminal residue" evidence="1">
    <location>
        <position position="75"/>
    </location>
</feature>
<gene>
    <name evidence="1" type="ORF">LCGC14_2942000</name>
</gene>
<reference evidence="1" key="1">
    <citation type="journal article" date="2015" name="Nature">
        <title>Complex archaea that bridge the gap between prokaryotes and eukaryotes.</title>
        <authorList>
            <person name="Spang A."/>
            <person name="Saw J.H."/>
            <person name="Jorgensen S.L."/>
            <person name="Zaremba-Niedzwiedzka K."/>
            <person name="Martijn J."/>
            <person name="Lind A.E."/>
            <person name="van Eijk R."/>
            <person name="Schleper C."/>
            <person name="Guy L."/>
            <person name="Ettema T.J."/>
        </authorList>
    </citation>
    <scope>NUCLEOTIDE SEQUENCE</scope>
</reference>
<comment type="caution">
    <text evidence="1">The sequence shown here is derived from an EMBL/GenBank/DDBJ whole genome shotgun (WGS) entry which is preliminary data.</text>
</comment>
<sequence>MHMIAEWSDPINPFNSFKVLRWGEHLETLADGGIPPYPIVVNLDLVRGCNYFCRHCIWTKRRDLEPTKVPIDLAL</sequence>
<name>A0A0F8ZQF6_9ZZZZ</name>
<organism evidence="1">
    <name type="scientific">marine sediment metagenome</name>
    <dbReference type="NCBI Taxonomy" id="412755"/>
    <lineage>
        <taxon>unclassified sequences</taxon>
        <taxon>metagenomes</taxon>
        <taxon>ecological metagenomes</taxon>
    </lineage>
</organism>
<proteinExistence type="predicted"/>
<dbReference type="EMBL" id="LAZR01059033">
    <property type="protein sequence ID" value="KKK68644.1"/>
    <property type="molecule type" value="Genomic_DNA"/>
</dbReference>
<dbReference type="AlphaFoldDB" id="A0A0F8ZQF6"/>
<evidence type="ECO:0000313" key="1">
    <source>
        <dbReference type="EMBL" id="KKK68644.1"/>
    </source>
</evidence>
<protein>
    <recommendedName>
        <fullName evidence="2">Radical SAM core domain-containing protein</fullName>
    </recommendedName>
</protein>
<evidence type="ECO:0008006" key="2">
    <source>
        <dbReference type="Google" id="ProtNLM"/>
    </source>
</evidence>
<accession>A0A0F8ZQF6</accession>